<protein>
    <submittedName>
        <fullName evidence="1">Oidioi.mRNA.OKI2018_I69.XSR.g13751.t1.cds</fullName>
    </submittedName>
</protein>
<evidence type="ECO:0000313" key="1">
    <source>
        <dbReference type="EMBL" id="CAG5094659.1"/>
    </source>
</evidence>
<gene>
    <name evidence="1" type="ORF">OKIOD_LOCUS5309</name>
</gene>
<reference evidence="1 2" key="1">
    <citation type="submission" date="2021-04" db="EMBL/GenBank/DDBJ databases">
        <authorList>
            <person name="Bliznina A."/>
        </authorList>
    </citation>
    <scope>NUCLEOTIDE SEQUENCE [LARGE SCALE GENOMIC DNA]</scope>
</reference>
<organism evidence="1 2">
    <name type="scientific">Oikopleura dioica</name>
    <name type="common">Tunicate</name>
    <dbReference type="NCBI Taxonomy" id="34765"/>
    <lineage>
        <taxon>Eukaryota</taxon>
        <taxon>Metazoa</taxon>
        <taxon>Chordata</taxon>
        <taxon>Tunicata</taxon>
        <taxon>Appendicularia</taxon>
        <taxon>Copelata</taxon>
        <taxon>Oikopleuridae</taxon>
        <taxon>Oikopleura</taxon>
    </lineage>
</organism>
<name>A0ABN7S7U0_OIKDI</name>
<keyword evidence="2" id="KW-1185">Reference proteome</keyword>
<accession>A0ABN7S7U0</accession>
<proteinExistence type="predicted"/>
<dbReference type="Proteomes" id="UP001158576">
    <property type="component" value="Chromosome XSR"/>
</dbReference>
<dbReference type="EMBL" id="OU015569">
    <property type="protein sequence ID" value="CAG5094659.1"/>
    <property type="molecule type" value="Genomic_DNA"/>
</dbReference>
<sequence>MSGLFSEEQSVFGFSESGAHEQIGKVCLIISPRSVSSKVLRSEKSVIYVSLDQYRQQRRKQAQRLEINTFSLTTPTSSRPK</sequence>
<evidence type="ECO:0000313" key="2">
    <source>
        <dbReference type="Proteomes" id="UP001158576"/>
    </source>
</evidence>